<dbReference type="RefSeq" id="WP_204843800.1">
    <property type="nucleotide sequence ID" value="NZ_JAFBCL010000001.1"/>
</dbReference>
<dbReference type="InterPro" id="IPR047057">
    <property type="entry name" value="MerR_fam"/>
</dbReference>
<keyword evidence="1 3" id="KW-0238">DNA-binding</keyword>
<dbReference type="SMART" id="SM00422">
    <property type="entry name" value="HTH_MERR"/>
    <property type="match status" value="1"/>
</dbReference>
<dbReference type="Proteomes" id="UP001195724">
    <property type="component" value="Unassembled WGS sequence"/>
</dbReference>
<keyword evidence="4" id="KW-1185">Reference proteome</keyword>
<dbReference type="EMBL" id="JAFBCL010000001">
    <property type="protein sequence ID" value="MBM7813136.1"/>
    <property type="molecule type" value="Genomic_DNA"/>
</dbReference>
<feature type="domain" description="HTH merR-type" evidence="2">
    <location>
        <begin position="6"/>
        <end position="76"/>
    </location>
</feature>
<proteinExistence type="predicted"/>
<dbReference type="Pfam" id="PF13411">
    <property type="entry name" value="MerR_1"/>
    <property type="match status" value="1"/>
</dbReference>
<dbReference type="PANTHER" id="PTHR30204:SF97">
    <property type="entry name" value="MERR FAMILY REGULATORY PROTEIN"/>
    <property type="match status" value="1"/>
</dbReference>
<organism evidence="3 4">
    <name type="scientific">Saccharothrix algeriensis</name>
    <dbReference type="NCBI Taxonomy" id="173560"/>
    <lineage>
        <taxon>Bacteria</taxon>
        <taxon>Bacillati</taxon>
        <taxon>Actinomycetota</taxon>
        <taxon>Actinomycetes</taxon>
        <taxon>Pseudonocardiales</taxon>
        <taxon>Pseudonocardiaceae</taxon>
        <taxon>Saccharothrix</taxon>
    </lineage>
</organism>
<protein>
    <submittedName>
        <fullName evidence="3">DNA-binding transcriptional MerR regulator</fullName>
    </submittedName>
</protein>
<evidence type="ECO:0000256" key="1">
    <source>
        <dbReference type="ARBA" id="ARBA00023125"/>
    </source>
</evidence>
<dbReference type="PANTHER" id="PTHR30204">
    <property type="entry name" value="REDOX-CYCLING DRUG-SENSING TRANSCRIPTIONAL ACTIVATOR SOXR"/>
    <property type="match status" value="1"/>
</dbReference>
<accession>A0ABS2SA56</accession>
<dbReference type="InterPro" id="IPR046938">
    <property type="entry name" value="DNA_clamp_sf"/>
</dbReference>
<dbReference type="Gene3D" id="3.10.150.10">
    <property type="entry name" value="DNA Polymerase III, subunit A, domain 2"/>
    <property type="match status" value="2"/>
</dbReference>
<dbReference type="InterPro" id="IPR022637">
    <property type="entry name" value="DNA_polIII_beta_cen"/>
</dbReference>
<dbReference type="SUPFAM" id="SSF55979">
    <property type="entry name" value="DNA clamp"/>
    <property type="match status" value="1"/>
</dbReference>
<dbReference type="GO" id="GO:0003677">
    <property type="term" value="F:DNA binding"/>
    <property type="evidence" value="ECO:0007669"/>
    <property type="project" value="UniProtKB-KW"/>
</dbReference>
<dbReference type="InterPro" id="IPR009061">
    <property type="entry name" value="DNA-bd_dom_put_sf"/>
</dbReference>
<comment type="caution">
    <text evidence="3">The sequence shown here is derived from an EMBL/GenBank/DDBJ whole genome shotgun (WGS) entry which is preliminary data.</text>
</comment>
<dbReference type="PROSITE" id="PS50937">
    <property type="entry name" value="HTH_MERR_2"/>
    <property type="match status" value="1"/>
</dbReference>
<dbReference type="Gene3D" id="1.10.1660.10">
    <property type="match status" value="1"/>
</dbReference>
<evidence type="ECO:0000313" key="3">
    <source>
        <dbReference type="EMBL" id="MBM7813136.1"/>
    </source>
</evidence>
<evidence type="ECO:0000313" key="4">
    <source>
        <dbReference type="Proteomes" id="UP001195724"/>
    </source>
</evidence>
<sequence length="357" mass="38566">MPRPELLTIGLFARASGLTASALRFYADSGLLRPASVDQASGYRYYASDQVERAVVIRRLREIDVPLERVAEILRSDGRDAARVIDEHVAALAERAHRARETAAAVKASLDPTRWSPPVAVTGSVFAAAVEQIITATTREPDLPVLNGVRVGVSADGVELTATDRYRLSTRTLAPTRPHEADWSATVDADDLGAAMPWARRRHRLHLSTRPGSIRLAGDDETTRECRTLAGPFPDHRVLLASLPEVRTRVLVPRNALVHRLEHHRDQRVRLRVTDSAVAVGPGGIPDTPPIPATVTGPGIDVDFAITTLYPAISTAIGPDLMLDLAGPDQPVVVRSADNGDLTTLAMPVRPLTQEGP</sequence>
<dbReference type="InterPro" id="IPR000551">
    <property type="entry name" value="MerR-type_HTH_dom"/>
</dbReference>
<reference evidence="3 4" key="1">
    <citation type="submission" date="2021-01" db="EMBL/GenBank/DDBJ databases">
        <title>Sequencing the genomes of 1000 actinobacteria strains.</title>
        <authorList>
            <person name="Klenk H.-P."/>
        </authorList>
    </citation>
    <scope>NUCLEOTIDE SEQUENCE [LARGE SCALE GENOMIC DNA]</scope>
    <source>
        <strain evidence="3 4">DSM 44581</strain>
    </source>
</reference>
<evidence type="ECO:0000259" key="2">
    <source>
        <dbReference type="PROSITE" id="PS50937"/>
    </source>
</evidence>
<dbReference type="SUPFAM" id="SSF46955">
    <property type="entry name" value="Putative DNA-binding domain"/>
    <property type="match status" value="1"/>
</dbReference>
<dbReference type="CDD" id="cd01107">
    <property type="entry name" value="HTH_BmrR"/>
    <property type="match status" value="1"/>
</dbReference>
<dbReference type="Pfam" id="PF02767">
    <property type="entry name" value="DNA_pol3_beta_2"/>
    <property type="match status" value="1"/>
</dbReference>
<name>A0ABS2SA56_9PSEU</name>
<gene>
    <name evidence="3" type="ORF">JOE68_004001</name>
</gene>